<proteinExistence type="predicted"/>
<sequence length="401" mass="45906">MKRILFLIAILLFCNYPRKEEAPKILKPLENETFSPFSEIEFLWEEKVGALAYFFVLDDTNTFKTPVLETTLTTNSLILKELKEGSYYFKVRYLTADSVYSDWSEIRRLAVKFLDLINNFKTAGYPNEILVFKNYIFSASSQVGLEVFNEQGKILNFSDKRNVLYGLALDTLRNFLYLAYGEKELSILNLKFLPDSLYEINSLSWPIAYAYDVSLLNDSLVVVAADKQFLVINVKDTSFLYTIAQIYFPSSLRGVFTNKDFIYLACEQEGVGIYQLADSIIFLANIDTPNNARDLVGNDTLLFVADGRGISVIDIKDKENPLFKKEIPISGYCKKLYLADSLLFAAAGDGGLKIYKITNDEEYLKLISEKKFSDCRAVFFAKPYLYVATRDEGILIYRLIY</sequence>
<organism evidence="1">
    <name type="scientific">candidate division WOR-3 bacterium</name>
    <dbReference type="NCBI Taxonomy" id="2052148"/>
    <lineage>
        <taxon>Bacteria</taxon>
        <taxon>Bacteria division WOR-3</taxon>
    </lineage>
</organism>
<dbReference type="SUPFAM" id="SSF101908">
    <property type="entry name" value="Putative isomerase YbhE"/>
    <property type="match status" value="1"/>
</dbReference>
<evidence type="ECO:0000313" key="1">
    <source>
        <dbReference type="EMBL" id="HHR48308.1"/>
    </source>
</evidence>
<protein>
    <recommendedName>
        <fullName evidence="2">WD40 repeat domain-containing protein</fullName>
    </recommendedName>
</protein>
<gene>
    <name evidence="1" type="ORF">ENV79_01515</name>
</gene>
<reference evidence="1" key="1">
    <citation type="journal article" date="2020" name="mSystems">
        <title>Genome- and Community-Level Interaction Insights into Carbon Utilization and Element Cycling Functions of Hydrothermarchaeota in Hydrothermal Sediment.</title>
        <authorList>
            <person name="Zhou Z."/>
            <person name="Liu Y."/>
            <person name="Xu W."/>
            <person name="Pan J."/>
            <person name="Luo Z.H."/>
            <person name="Li M."/>
        </authorList>
    </citation>
    <scope>NUCLEOTIDE SEQUENCE [LARGE SCALE GENOMIC DNA]</scope>
    <source>
        <strain evidence="1">SpSt-791</strain>
    </source>
</reference>
<accession>A0A7V6CMM7</accession>
<dbReference type="EMBL" id="DTHS01000014">
    <property type="protein sequence ID" value="HHR48308.1"/>
    <property type="molecule type" value="Genomic_DNA"/>
</dbReference>
<dbReference type="AlphaFoldDB" id="A0A7V6CMM7"/>
<comment type="caution">
    <text evidence="1">The sequence shown here is derived from an EMBL/GenBank/DDBJ whole genome shotgun (WGS) entry which is preliminary data.</text>
</comment>
<name>A0A7V6CMM7_UNCW3</name>
<dbReference type="Gene3D" id="2.60.40.10">
    <property type="entry name" value="Immunoglobulins"/>
    <property type="match status" value="1"/>
</dbReference>
<evidence type="ECO:0008006" key="2">
    <source>
        <dbReference type="Google" id="ProtNLM"/>
    </source>
</evidence>
<dbReference type="InterPro" id="IPR013783">
    <property type="entry name" value="Ig-like_fold"/>
</dbReference>